<gene>
    <name evidence="3" type="ORF">PPRIM_AZ9-3.1.T1500089</name>
</gene>
<sequence>MHYSIVNCKDFSEVSILYSKNSESNDLQSNENPVPKEQRTEENDEFIQKFLNYKAHNKQFEYNNLRRLENCKLKIYKESSYFGQIANGKRNGKGVLICNNGRTYEGHFENDRKHGQGYEQLPDNSIYEGMYINGKPEGMGKFNWANGESYEGSWLNGLKHGQGIWIGVNKDSYIGEWKMGSPNGYGVYVTVSGDKYEGEFHNNLKHGQGIEYLQNGDIYKGQYANGKPEGQGEYWWNSGSYYNGTFMNGLRHGKGTWIKDNNAQQSDCYEGEYVNDKKCGFGIYRWETGSRYEGNFFEDLRHGFGKMFWNDGSYYSGMWEKGNQSGEGEYCKKGEQPKFGIFEKNILIKEDFDKIRKQAPQIRIRQYTTSQRSVRANSYQSNNNYVNSQINQVILRPTSVKQKTQTIQTQSKNAFQSKKKRQFSLQKQSIDFNF</sequence>
<dbReference type="GO" id="GO:0005829">
    <property type="term" value="C:cytosol"/>
    <property type="evidence" value="ECO:0007669"/>
    <property type="project" value="TreeGrafter"/>
</dbReference>
<dbReference type="EMBL" id="CAJJDM010000155">
    <property type="protein sequence ID" value="CAD8112208.1"/>
    <property type="molecule type" value="Genomic_DNA"/>
</dbReference>
<dbReference type="SMART" id="SM00698">
    <property type="entry name" value="MORN"/>
    <property type="match status" value="11"/>
</dbReference>
<name>A0A8S1Q9L5_PARPR</name>
<evidence type="ECO:0000256" key="2">
    <source>
        <dbReference type="SAM" id="MobiDB-lite"/>
    </source>
</evidence>
<keyword evidence="4" id="KW-1185">Reference proteome</keyword>
<accession>A0A8S1Q9L5</accession>
<feature type="compositionally biased region" description="Polar residues" evidence="2">
    <location>
        <begin position="22"/>
        <end position="32"/>
    </location>
</feature>
<evidence type="ECO:0000313" key="3">
    <source>
        <dbReference type="EMBL" id="CAD8112208.1"/>
    </source>
</evidence>
<dbReference type="AlphaFoldDB" id="A0A8S1Q9L5"/>
<protein>
    <recommendedName>
        <fullName evidence="5">Phosphatidylinositol-4-phosphate 5-kinase</fullName>
    </recommendedName>
</protein>
<dbReference type="OMA" id="EGMYING"/>
<dbReference type="Pfam" id="PF02493">
    <property type="entry name" value="MORN"/>
    <property type="match status" value="11"/>
</dbReference>
<keyword evidence="1" id="KW-0677">Repeat</keyword>
<comment type="caution">
    <text evidence="3">The sequence shown here is derived from an EMBL/GenBank/DDBJ whole genome shotgun (WGS) entry which is preliminary data.</text>
</comment>
<reference evidence="3" key="1">
    <citation type="submission" date="2021-01" db="EMBL/GenBank/DDBJ databases">
        <authorList>
            <consortium name="Genoscope - CEA"/>
            <person name="William W."/>
        </authorList>
    </citation>
    <scope>NUCLEOTIDE SEQUENCE</scope>
</reference>
<dbReference type="InterPro" id="IPR003409">
    <property type="entry name" value="MORN"/>
</dbReference>
<proteinExistence type="predicted"/>
<dbReference type="PANTHER" id="PTHR43215">
    <property type="entry name" value="RADIAL SPOKE HEAD 1 HOMOLOG"/>
    <property type="match status" value="1"/>
</dbReference>
<dbReference type="PANTHER" id="PTHR43215:SF14">
    <property type="entry name" value="RADIAL SPOKE HEAD 1 HOMOLOG"/>
    <property type="match status" value="1"/>
</dbReference>
<organism evidence="3 4">
    <name type="scientific">Paramecium primaurelia</name>
    <dbReference type="NCBI Taxonomy" id="5886"/>
    <lineage>
        <taxon>Eukaryota</taxon>
        <taxon>Sar</taxon>
        <taxon>Alveolata</taxon>
        <taxon>Ciliophora</taxon>
        <taxon>Intramacronucleata</taxon>
        <taxon>Oligohymenophorea</taxon>
        <taxon>Peniculida</taxon>
        <taxon>Parameciidae</taxon>
        <taxon>Paramecium</taxon>
    </lineage>
</organism>
<evidence type="ECO:0000256" key="1">
    <source>
        <dbReference type="ARBA" id="ARBA00022737"/>
    </source>
</evidence>
<evidence type="ECO:0000313" key="4">
    <source>
        <dbReference type="Proteomes" id="UP000688137"/>
    </source>
</evidence>
<dbReference type="Proteomes" id="UP000688137">
    <property type="component" value="Unassembled WGS sequence"/>
</dbReference>
<feature type="region of interest" description="Disordered" evidence="2">
    <location>
        <begin position="22"/>
        <end position="42"/>
    </location>
</feature>
<evidence type="ECO:0008006" key="5">
    <source>
        <dbReference type="Google" id="ProtNLM"/>
    </source>
</evidence>